<name>A0ABY4YUP1_9MICO</name>
<dbReference type="Proteomes" id="UP001056455">
    <property type="component" value="Chromosome"/>
</dbReference>
<keyword evidence="3" id="KW-0813">Transport</keyword>
<comment type="subcellular location">
    <subcellularLocation>
        <location evidence="1">Cell membrane</location>
        <topology evidence="1">Lipid-anchor</topology>
    </subcellularLocation>
</comment>
<dbReference type="InterPro" id="IPR023765">
    <property type="entry name" value="SBP_5_CS"/>
</dbReference>
<evidence type="ECO:0000256" key="4">
    <source>
        <dbReference type="ARBA" id="ARBA00022729"/>
    </source>
</evidence>
<proteinExistence type="inferred from homology"/>
<dbReference type="InterPro" id="IPR039424">
    <property type="entry name" value="SBP_5"/>
</dbReference>
<evidence type="ECO:0000313" key="8">
    <source>
        <dbReference type="Proteomes" id="UP001056455"/>
    </source>
</evidence>
<evidence type="ECO:0000259" key="6">
    <source>
        <dbReference type="Pfam" id="PF00496"/>
    </source>
</evidence>
<dbReference type="PROSITE" id="PS51257">
    <property type="entry name" value="PROKAR_LIPOPROTEIN"/>
    <property type="match status" value="1"/>
</dbReference>
<gene>
    <name evidence="7" type="ORF">NF556_02220</name>
</gene>
<reference evidence="7" key="1">
    <citation type="submission" date="2022-06" db="EMBL/GenBank/DDBJ databases">
        <title>Ornithinimicrobium HY1793.</title>
        <authorList>
            <person name="Huang Y."/>
        </authorList>
    </citation>
    <scope>NUCLEOTIDE SEQUENCE</scope>
    <source>
        <strain evidence="7">HY1793</strain>
    </source>
</reference>
<protein>
    <submittedName>
        <fullName evidence="7">ABC transporter substrate-binding protein</fullName>
    </submittedName>
</protein>
<comment type="similarity">
    <text evidence="2">Belongs to the bacterial solute-binding protein 5 family.</text>
</comment>
<evidence type="ECO:0000256" key="3">
    <source>
        <dbReference type="ARBA" id="ARBA00022448"/>
    </source>
</evidence>
<feature type="compositionally biased region" description="Low complexity" evidence="5">
    <location>
        <begin position="31"/>
        <end position="45"/>
    </location>
</feature>
<evidence type="ECO:0000256" key="1">
    <source>
        <dbReference type="ARBA" id="ARBA00004193"/>
    </source>
</evidence>
<keyword evidence="4" id="KW-0732">Signal</keyword>
<dbReference type="RefSeq" id="WP_252593878.1">
    <property type="nucleotide sequence ID" value="NZ_CP099489.1"/>
</dbReference>
<dbReference type="InterPro" id="IPR000914">
    <property type="entry name" value="SBP_5_dom"/>
</dbReference>
<feature type="domain" description="Solute-binding protein family 5" evidence="6">
    <location>
        <begin position="107"/>
        <end position="469"/>
    </location>
</feature>
<dbReference type="Pfam" id="PF00496">
    <property type="entry name" value="SBP_bac_5"/>
    <property type="match status" value="1"/>
</dbReference>
<dbReference type="PROSITE" id="PS01040">
    <property type="entry name" value="SBP_BACTERIAL_5"/>
    <property type="match status" value="1"/>
</dbReference>
<feature type="region of interest" description="Disordered" evidence="5">
    <location>
        <begin position="29"/>
        <end position="72"/>
    </location>
</feature>
<dbReference type="PIRSF" id="PIRSF002741">
    <property type="entry name" value="MppA"/>
    <property type="match status" value="1"/>
</dbReference>
<dbReference type="InterPro" id="IPR030678">
    <property type="entry name" value="Peptide/Ni-bd"/>
</dbReference>
<dbReference type="PANTHER" id="PTHR30290:SF10">
    <property type="entry name" value="PERIPLASMIC OLIGOPEPTIDE-BINDING PROTEIN-RELATED"/>
    <property type="match status" value="1"/>
</dbReference>
<dbReference type="SUPFAM" id="SSF53850">
    <property type="entry name" value="Periplasmic binding protein-like II"/>
    <property type="match status" value="1"/>
</dbReference>
<organism evidence="7 8">
    <name type="scientific">Ornithinimicrobium faecis</name>
    <dbReference type="NCBI Taxonomy" id="2934158"/>
    <lineage>
        <taxon>Bacteria</taxon>
        <taxon>Bacillati</taxon>
        <taxon>Actinomycetota</taxon>
        <taxon>Actinomycetes</taxon>
        <taxon>Micrococcales</taxon>
        <taxon>Ornithinimicrobiaceae</taxon>
        <taxon>Ornithinimicrobium</taxon>
    </lineage>
</organism>
<keyword evidence="8" id="KW-1185">Reference proteome</keyword>
<evidence type="ECO:0000256" key="2">
    <source>
        <dbReference type="ARBA" id="ARBA00005695"/>
    </source>
</evidence>
<dbReference type="Gene3D" id="3.10.105.10">
    <property type="entry name" value="Dipeptide-binding Protein, Domain 3"/>
    <property type="match status" value="1"/>
</dbReference>
<dbReference type="EMBL" id="CP099489">
    <property type="protein sequence ID" value="USQ80503.1"/>
    <property type="molecule type" value="Genomic_DNA"/>
</dbReference>
<dbReference type="Gene3D" id="3.40.190.10">
    <property type="entry name" value="Periplasmic binding protein-like II"/>
    <property type="match status" value="1"/>
</dbReference>
<evidence type="ECO:0000313" key="7">
    <source>
        <dbReference type="EMBL" id="USQ80503.1"/>
    </source>
</evidence>
<dbReference type="PANTHER" id="PTHR30290">
    <property type="entry name" value="PERIPLASMIC BINDING COMPONENT OF ABC TRANSPORTER"/>
    <property type="match status" value="1"/>
</dbReference>
<evidence type="ECO:0000256" key="5">
    <source>
        <dbReference type="SAM" id="MobiDB-lite"/>
    </source>
</evidence>
<sequence>MSTARSRTRLLIAGVAVVATTSACFGGASGQSGANDNAGSSASANLPEEDAGDPVPGGILEMATPSDARSLDPHREASYNTHGAIGSVYSRLTAFKTGEDVEYGTTEVEGDLAEEWEANEDSTEWTFHLREGVKFHNKPPVNGREFTSADVLCTIDRIQTLPGHQLTLISDVTDLAAPDDYTVTFSLASPNVDFDRVLANPFLVILPCEATEGDVDLDTDAIGTGAFVLDSWTRDRERVLSANPDYFIEDRPYLDGYHVTIMPDAQSQQAALRSGKLDLMAGLSIDARQVDTLLSQVEGLRLRQEGGSTQTRIYLNTNEEPFDDLNVRRAVALAIDREGMIEGLRAGGSLTGPVTPSFEGALTSEEVGELTPYDPEQAKELLAEAGFPDGFSAEMKVTDGYGGTVVKEAQWVQQDLAEVGIDVDIKMEDYATYYGDSWAQENYTIAYGLQTPMLSADEYLTSEYLSDGGRNWNGVDDPKLDEMIKEQRTITDAAERDAALQEIQRYIITEVAAPLSLYVYDGQTMLSGAVQGYYPHPDYSSREYMDIWLVDGGE</sequence>
<accession>A0ABY4YUP1</accession>